<dbReference type="EMBL" id="BAABIA010000009">
    <property type="protein sequence ID" value="GAA5146666.1"/>
    <property type="molecule type" value="Genomic_DNA"/>
</dbReference>
<gene>
    <name evidence="1" type="ORF">GCM10023213_40150</name>
</gene>
<reference evidence="2" key="1">
    <citation type="journal article" date="2019" name="Int. J. Syst. Evol. Microbiol.">
        <title>The Global Catalogue of Microorganisms (GCM) 10K type strain sequencing project: providing services to taxonomists for standard genome sequencing and annotation.</title>
        <authorList>
            <consortium name="The Broad Institute Genomics Platform"/>
            <consortium name="The Broad Institute Genome Sequencing Center for Infectious Disease"/>
            <person name="Wu L."/>
            <person name="Ma J."/>
        </authorList>
    </citation>
    <scope>NUCLEOTIDE SEQUENCE [LARGE SCALE GENOMIC DNA]</scope>
    <source>
        <strain evidence="2">JCM 18053</strain>
    </source>
</reference>
<organism evidence="1 2">
    <name type="scientific">Prosthecobacter algae</name>
    <dbReference type="NCBI Taxonomy" id="1144682"/>
    <lineage>
        <taxon>Bacteria</taxon>
        <taxon>Pseudomonadati</taxon>
        <taxon>Verrucomicrobiota</taxon>
        <taxon>Verrucomicrobiia</taxon>
        <taxon>Verrucomicrobiales</taxon>
        <taxon>Verrucomicrobiaceae</taxon>
        <taxon>Prosthecobacter</taxon>
    </lineage>
</organism>
<name>A0ABP9PHE2_9BACT</name>
<comment type="caution">
    <text evidence="1">The sequence shown here is derived from an EMBL/GenBank/DDBJ whole genome shotgun (WGS) entry which is preliminary data.</text>
</comment>
<protein>
    <submittedName>
        <fullName evidence="1">Uncharacterized protein</fullName>
    </submittedName>
</protein>
<dbReference type="Proteomes" id="UP001499852">
    <property type="component" value="Unassembled WGS sequence"/>
</dbReference>
<proteinExistence type="predicted"/>
<sequence>MTVQNSPKNLELIKGFVESFPKTNPQNVQVTAYVIQAPGALLRQLNATQPYAEDQAEMLHRLLAEAGKHGSGVTLLRGIQTSQQSGEPCFLDCVTDREHTYSLTLDANGFASAQNDMQRLGMSLRIDASAESDGHSLGLTLAPEFNVRVRTETSKPRTPGKTQATVQKTAFETTLTMNSGDTRLAGLWPANGDTLPGEHDISQALFVTGRLEVPKVLENDPAQLVMPQDLKTMMTHEFDLPTAMLEAFDASPGGLAKMLTTNGITLPEGSVASLNEAGRMVVKTTPEALTEVDQWTQEMINQAPATVAMTTEIIRGPNRLMRDLTDDAAITGDHEQLLQRLHAAVAQGEARCLHTAHQESRDGEKTVQQSHLSMSLLSEMTRHAHPQPNLFFQPHLTGLAIEITPKVEEDRKTLLLDFDLSYPSSPTRRWKEVLSEGESKPSFSLPRHEFDLARMRGQLVFANGRPQLIGCWQTSGDAEMLDAAFITCRVIRHPGLVDKKSVKLSANRPKAGAPTEFITQTYSMPSNFWTVMDSAALSTPPSDKSKAAVEMLQANGISLPAESQVTYHELNSRLTVKTTWEAMQMVDAMLGGCVIGSNPQRCMLTLHLIQTDRTTANKLLAQQSGRNDLREALQLLLSKKDTPQAKILATLSSCTFSGREIKMQHTQDHPVLSEVVTDENCNVGFEYEPQAIGTTFEGSLSSSPDRLTSTLDYTLIHHPAAPVPRIENIEQAPAAVPMELSDVPTEKVQSSITFMPGTSRILGMWKPIGTPDLEALDIVHMAILETAVLP</sequence>
<accession>A0ABP9PHE2</accession>
<keyword evidence="2" id="KW-1185">Reference proteome</keyword>
<evidence type="ECO:0000313" key="1">
    <source>
        <dbReference type="EMBL" id="GAA5146666.1"/>
    </source>
</evidence>
<evidence type="ECO:0000313" key="2">
    <source>
        <dbReference type="Proteomes" id="UP001499852"/>
    </source>
</evidence>